<dbReference type="Pfam" id="PF13673">
    <property type="entry name" value="Acetyltransf_10"/>
    <property type="match status" value="1"/>
</dbReference>
<dbReference type="EMBL" id="PVNP01000192">
    <property type="protein sequence ID" value="PRO72198.1"/>
    <property type="molecule type" value="Genomic_DNA"/>
</dbReference>
<evidence type="ECO:0000259" key="3">
    <source>
        <dbReference type="PROSITE" id="PS51186"/>
    </source>
</evidence>
<gene>
    <name evidence="4" type="ORF">C6Y40_18655</name>
</gene>
<dbReference type="PANTHER" id="PTHR43800">
    <property type="entry name" value="PEPTIDYL-LYSINE N-ACETYLTRANSFERASE YJAB"/>
    <property type="match status" value="1"/>
</dbReference>
<evidence type="ECO:0000313" key="4">
    <source>
        <dbReference type="EMBL" id="PRO72198.1"/>
    </source>
</evidence>
<keyword evidence="2" id="KW-0012">Acyltransferase</keyword>
<dbReference type="Proteomes" id="UP000238949">
    <property type="component" value="Unassembled WGS sequence"/>
</dbReference>
<comment type="caution">
    <text evidence="4">The sequence shown here is derived from an EMBL/GenBank/DDBJ whole genome shotgun (WGS) entry which is preliminary data.</text>
</comment>
<dbReference type="CDD" id="cd04301">
    <property type="entry name" value="NAT_SF"/>
    <property type="match status" value="1"/>
</dbReference>
<keyword evidence="1 4" id="KW-0808">Transferase</keyword>
<dbReference type="SUPFAM" id="SSF55729">
    <property type="entry name" value="Acyl-CoA N-acyltransferases (Nat)"/>
    <property type="match status" value="1"/>
</dbReference>
<dbReference type="OrthoDB" id="9789605at2"/>
<dbReference type="RefSeq" id="WP_105935911.1">
    <property type="nucleotide sequence ID" value="NZ_PVNP01000192.1"/>
</dbReference>
<evidence type="ECO:0000256" key="1">
    <source>
        <dbReference type="ARBA" id="ARBA00022679"/>
    </source>
</evidence>
<proteinExistence type="predicted"/>
<evidence type="ECO:0000256" key="2">
    <source>
        <dbReference type="ARBA" id="ARBA00023315"/>
    </source>
</evidence>
<evidence type="ECO:0000313" key="5">
    <source>
        <dbReference type="Proteomes" id="UP000238949"/>
    </source>
</evidence>
<reference evidence="5" key="1">
    <citation type="journal article" date="2020" name="Int. J. Syst. Evol. Microbiol.">
        <title>Alteromonas alba sp. nov., a marine bacterium isolated from the seawater of the West Pacific Ocean.</title>
        <authorList>
            <person name="Sun C."/>
            <person name="Wu Y.-H."/>
            <person name="Xamxidin M."/>
            <person name="Cheng H."/>
            <person name="Xu X.-W."/>
        </authorList>
    </citation>
    <scope>NUCLEOTIDE SEQUENCE [LARGE SCALE GENOMIC DNA]</scope>
    <source>
        <strain evidence="5">190</strain>
    </source>
</reference>
<organism evidence="4 5">
    <name type="scientific">Alteromonas alba</name>
    <dbReference type="NCBI Taxonomy" id="2079529"/>
    <lineage>
        <taxon>Bacteria</taxon>
        <taxon>Pseudomonadati</taxon>
        <taxon>Pseudomonadota</taxon>
        <taxon>Gammaproteobacteria</taxon>
        <taxon>Alteromonadales</taxon>
        <taxon>Alteromonadaceae</taxon>
        <taxon>Alteromonas/Salinimonas group</taxon>
        <taxon>Alteromonas</taxon>
    </lineage>
</organism>
<dbReference type="Gene3D" id="3.40.630.30">
    <property type="match status" value="1"/>
</dbReference>
<dbReference type="PANTHER" id="PTHR43800:SF1">
    <property type="entry name" value="PEPTIDYL-LYSINE N-ACETYLTRANSFERASE YJAB"/>
    <property type="match status" value="1"/>
</dbReference>
<keyword evidence="5" id="KW-1185">Reference proteome</keyword>
<accession>A0A2S9V6Y5</accession>
<name>A0A2S9V6Y5_9ALTE</name>
<dbReference type="GO" id="GO:0016747">
    <property type="term" value="F:acyltransferase activity, transferring groups other than amino-acyl groups"/>
    <property type="evidence" value="ECO:0007669"/>
    <property type="project" value="InterPro"/>
</dbReference>
<feature type="domain" description="N-acetyltransferase" evidence="3">
    <location>
        <begin position="1"/>
        <end position="142"/>
    </location>
</feature>
<dbReference type="PROSITE" id="PS51186">
    <property type="entry name" value="GNAT"/>
    <property type="match status" value="1"/>
</dbReference>
<dbReference type="InterPro" id="IPR016181">
    <property type="entry name" value="Acyl_CoA_acyltransferase"/>
</dbReference>
<sequence>MNVVKVSQQDYPALITLWEASVRATHHFLPEPHIAQLKPLILEHYFDAVVLGAVKQGNEVAGFIGVAEGNIEMLFVHPDFFGKGIGRALTLYAIQHLGAIKVDVNEQNPQAIGFYEKMGFKPTGRSALDGQGNPFPLIHMAIEAAQ</sequence>
<protein>
    <submittedName>
        <fullName evidence="4">GNAT family N-acetyltransferase</fullName>
    </submittedName>
</protein>
<dbReference type="AlphaFoldDB" id="A0A2S9V6Y5"/>
<dbReference type="InterPro" id="IPR000182">
    <property type="entry name" value="GNAT_dom"/>
</dbReference>